<organism evidence="10 11">
    <name type="scientific">Gulosibacter macacae</name>
    <dbReference type="NCBI Taxonomy" id="2488791"/>
    <lineage>
        <taxon>Bacteria</taxon>
        <taxon>Bacillati</taxon>
        <taxon>Actinomycetota</taxon>
        <taxon>Actinomycetes</taxon>
        <taxon>Micrococcales</taxon>
        <taxon>Microbacteriaceae</taxon>
        <taxon>Gulosibacter</taxon>
    </lineage>
</organism>
<evidence type="ECO:0000256" key="4">
    <source>
        <dbReference type="ARBA" id="ARBA00022692"/>
    </source>
</evidence>
<feature type="transmembrane region" description="Helical" evidence="7">
    <location>
        <begin position="136"/>
        <end position="155"/>
    </location>
</feature>
<feature type="transmembrane region" description="Helical" evidence="7">
    <location>
        <begin position="252"/>
        <end position="275"/>
    </location>
</feature>
<comment type="subcellular location">
    <subcellularLocation>
        <location evidence="1 7">Cell membrane</location>
        <topology evidence="1 7">Multi-pass membrane protein</topology>
    </subcellularLocation>
</comment>
<dbReference type="RefSeq" id="WP_124969380.1">
    <property type="nucleotide sequence ID" value="NZ_RQVS01000002.1"/>
</dbReference>
<feature type="transmembrane region" description="Helical" evidence="7">
    <location>
        <begin position="161"/>
        <end position="177"/>
    </location>
</feature>
<comment type="similarity">
    <text evidence="7">Belongs to the binding-protein-dependent transport system permease family.</text>
</comment>
<feature type="domain" description="ABC transmembrane type-1" evidence="9">
    <location>
        <begin position="95"/>
        <end position="279"/>
    </location>
</feature>
<dbReference type="PANTHER" id="PTHR30151:SF0">
    <property type="entry name" value="ABC TRANSPORTER PERMEASE PROTEIN MJ0413-RELATED"/>
    <property type="match status" value="1"/>
</dbReference>
<protein>
    <submittedName>
        <fullName evidence="10">ABC transporter permease subunit</fullName>
    </submittedName>
</protein>
<name>A0A3P3W2W3_9MICO</name>
<dbReference type="Pfam" id="PF00528">
    <property type="entry name" value="BPD_transp_1"/>
    <property type="match status" value="1"/>
</dbReference>
<dbReference type="AlphaFoldDB" id="A0A3P3W2W3"/>
<sequence length="296" mass="32521">MAKRQDTPTRGFRIPASASASTPASHKQPGKGFGALVYQTLALVGLPALLLFGWWLISKDSTNYLNVPLTTIAEKFWPTWFAGETFGETRFVRDVIPSLFRVLAGFGLALVIGIGLGVIIGMSARLRAFIEPVLEFFRAIPPPVLVPIFMLFMGIGNEMKIVVIAIGCLWPILLNTVEGVRGLDSVLGDTTRSYRFSSWGRLWNYVLPGASPQIVTGARQSLSIGIILMVISEMFAAADGLGFSVVQFQRSFAIAEMWGGVFLLGLMGLLLAYIFRLITDSILKWYYGYLQAQREG</sequence>
<evidence type="ECO:0000256" key="5">
    <source>
        <dbReference type="ARBA" id="ARBA00022989"/>
    </source>
</evidence>
<evidence type="ECO:0000313" key="11">
    <source>
        <dbReference type="Proteomes" id="UP000274391"/>
    </source>
</evidence>
<keyword evidence="6 7" id="KW-0472">Membrane</keyword>
<dbReference type="EMBL" id="RQVS01000002">
    <property type="protein sequence ID" value="RRJ88266.1"/>
    <property type="molecule type" value="Genomic_DNA"/>
</dbReference>
<proteinExistence type="inferred from homology"/>
<dbReference type="Gene3D" id="1.10.3720.10">
    <property type="entry name" value="MetI-like"/>
    <property type="match status" value="1"/>
</dbReference>
<keyword evidence="2 7" id="KW-0813">Transport</keyword>
<comment type="caution">
    <text evidence="10">The sequence shown here is derived from an EMBL/GenBank/DDBJ whole genome shotgun (WGS) entry which is preliminary data.</text>
</comment>
<feature type="transmembrane region" description="Helical" evidence="7">
    <location>
        <begin position="222"/>
        <end position="246"/>
    </location>
</feature>
<gene>
    <name evidence="10" type="ORF">EG850_02150</name>
</gene>
<dbReference type="GO" id="GO:0005886">
    <property type="term" value="C:plasma membrane"/>
    <property type="evidence" value="ECO:0007669"/>
    <property type="project" value="UniProtKB-SubCell"/>
</dbReference>
<evidence type="ECO:0000313" key="10">
    <source>
        <dbReference type="EMBL" id="RRJ88266.1"/>
    </source>
</evidence>
<dbReference type="CDD" id="cd06261">
    <property type="entry name" value="TM_PBP2"/>
    <property type="match status" value="1"/>
</dbReference>
<accession>A0A3P3W2W3</accession>
<evidence type="ECO:0000256" key="2">
    <source>
        <dbReference type="ARBA" id="ARBA00022448"/>
    </source>
</evidence>
<evidence type="ECO:0000256" key="6">
    <source>
        <dbReference type="ARBA" id="ARBA00023136"/>
    </source>
</evidence>
<dbReference type="InterPro" id="IPR035906">
    <property type="entry name" value="MetI-like_sf"/>
</dbReference>
<keyword evidence="4 7" id="KW-0812">Transmembrane</keyword>
<feature type="compositionally biased region" description="Low complexity" evidence="8">
    <location>
        <begin position="15"/>
        <end position="25"/>
    </location>
</feature>
<dbReference type="OrthoDB" id="3173654at2"/>
<feature type="region of interest" description="Disordered" evidence="8">
    <location>
        <begin position="1"/>
        <end position="29"/>
    </location>
</feature>
<dbReference type="GO" id="GO:0055085">
    <property type="term" value="P:transmembrane transport"/>
    <property type="evidence" value="ECO:0007669"/>
    <property type="project" value="InterPro"/>
</dbReference>
<keyword evidence="11" id="KW-1185">Reference proteome</keyword>
<evidence type="ECO:0000256" key="7">
    <source>
        <dbReference type="RuleBase" id="RU363032"/>
    </source>
</evidence>
<dbReference type="PANTHER" id="PTHR30151">
    <property type="entry name" value="ALKANE SULFONATE ABC TRANSPORTER-RELATED, MEMBRANE SUBUNIT"/>
    <property type="match status" value="1"/>
</dbReference>
<dbReference type="Proteomes" id="UP000274391">
    <property type="component" value="Unassembled WGS sequence"/>
</dbReference>
<keyword evidence="3" id="KW-1003">Cell membrane</keyword>
<dbReference type="PROSITE" id="PS50928">
    <property type="entry name" value="ABC_TM1"/>
    <property type="match status" value="1"/>
</dbReference>
<feature type="transmembrane region" description="Helical" evidence="7">
    <location>
        <begin position="99"/>
        <end position="124"/>
    </location>
</feature>
<evidence type="ECO:0000256" key="8">
    <source>
        <dbReference type="SAM" id="MobiDB-lite"/>
    </source>
</evidence>
<evidence type="ECO:0000256" key="3">
    <source>
        <dbReference type="ARBA" id="ARBA00022475"/>
    </source>
</evidence>
<evidence type="ECO:0000256" key="1">
    <source>
        <dbReference type="ARBA" id="ARBA00004651"/>
    </source>
</evidence>
<dbReference type="SUPFAM" id="SSF161098">
    <property type="entry name" value="MetI-like"/>
    <property type="match status" value="1"/>
</dbReference>
<reference evidence="10 11" key="1">
    <citation type="submission" date="2018-11" db="EMBL/GenBank/DDBJ databases">
        <title>YIM 102482-1 draft genome.</title>
        <authorList>
            <person name="Li G."/>
            <person name="Jiang Y."/>
        </authorList>
    </citation>
    <scope>NUCLEOTIDE SEQUENCE [LARGE SCALE GENOMIC DNA]</scope>
    <source>
        <strain evidence="10 11">YIM 102482-1</strain>
    </source>
</reference>
<evidence type="ECO:0000259" key="9">
    <source>
        <dbReference type="PROSITE" id="PS50928"/>
    </source>
</evidence>
<keyword evidence="5 7" id="KW-1133">Transmembrane helix</keyword>
<feature type="transmembrane region" description="Helical" evidence="7">
    <location>
        <begin position="35"/>
        <end position="57"/>
    </location>
</feature>
<dbReference type="InterPro" id="IPR000515">
    <property type="entry name" value="MetI-like"/>
</dbReference>